<dbReference type="SUPFAM" id="SSF100920">
    <property type="entry name" value="Heat shock protein 70kD (HSP70), peptide-binding domain"/>
    <property type="match status" value="1"/>
</dbReference>
<dbReference type="InterPro" id="IPR029047">
    <property type="entry name" value="HSP70_peptide-bd_sf"/>
</dbReference>
<dbReference type="OMA" id="ANGIMMV"/>
<keyword evidence="1" id="KW-0547">Nucleotide-binding</keyword>
<dbReference type="GO" id="GO:0140662">
    <property type="term" value="F:ATP-dependent protein folding chaperone"/>
    <property type="evidence" value="ECO:0007669"/>
    <property type="project" value="InterPro"/>
</dbReference>
<dbReference type="EMBL" id="PDCK01000045">
    <property type="protein sequence ID" value="PRQ18030.1"/>
    <property type="molecule type" value="Genomic_DNA"/>
</dbReference>
<dbReference type="STRING" id="74649.A0A2P6P7Y2"/>
<dbReference type="InterPro" id="IPR013126">
    <property type="entry name" value="Hsp_70_fam"/>
</dbReference>
<evidence type="ECO:0000313" key="4">
    <source>
        <dbReference type="Proteomes" id="UP000238479"/>
    </source>
</evidence>
<dbReference type="Gene3D" id="2.60.34.10">
    <property type="entry name" value="Substrate Binding Domain Of DNAk, Chain A, domain 1"/>
    <property type="match status" value="1"/>
</dbReference>
<keyword evidence="2" id="KW-0067">ATP-binding</keyword>
<protein>
    <submittedName>
        <fullName evidence="3">Putative Heat shock protein 70 family</fullName>
    </submittedName>
</protein>
<evidence type="ECO:0000313" key="3">
    <source>
        <dbReference type="EMBL" id="PRQ18030.1"/>
    </source>
</evidence>
<dbReference type="Proteomes" id="UP000238479">
    <property type="component" value="Chromosome 7"/>
</dbReference>
<dbReference type="GO" id="GO:0005524">
    <property type="term" value="F:ATP binding"/>
    <property type="evidence" value="ECO:0007669"/>
    <property type="project" value="UniProtKB-KW"/>
</dbReference>
<keyword evidence="3" id="KW-0346">Stress response</keyword>
<organism evidence="3 4">
    <name type="scientific">Rosa chinensis</name>
    <name type="common">China rose</name>
    <dbReference type="NCBI Taxonomy" id="74649"/>
    <lineage>
        <taxon>Eukaryota</taxon>
        <taxon>Viridiplantae</taxon>
        <taxon>Streptophyta</taxon>
        <taxon>Embryophyta</taxon>
        <taxon>Tracheophyta</taxon>
        <taxon>Spermatophyta</taxon>
        <taxon>Magnoliopsida</taxon>
        <taxon>eudicotyledons</taxon>
        <taxon>Gunneridae</taxon>
        <taxon>Pentapetalae</taxon>
        <taxon>rosids</taxon>
        <taxon>fabids</taxon>
        <taxon>Rosales</taxon>
        <taxon>Rosaceae</taxon>
        <taxon>Rosoideae</taxon>
        <taxon>Rosoideae incertae sedis</taxon>
        <taxon>Rosa</taxon>
    </lineage>
</organism>
<sequence length="103" mass="11439">MNVAVPINTILHTKKEKGETNVGTGQVCMKFKVYEGESAIAKDNRLLGTFKLKGLRLAPRETSQVTLCFEIDAKGIMFVSAEEKSTRNRSQITLTNNHKGRLS</sequence>
<keyword evidence="4" id="KW-1185">Reference proteome</keyword>
<proteinExistence type="predicted"/>
<dbReference type="AlphaFoldDB" id="A0A2P6P7Y2"/>
<evidence type="ECO:0000256" key="1">
    <source>
        <dbReference type="ARBA" id="ARBA00022741"/>
    </source>
</evidence>
<dbReference type="Gramene" id="PRQ18030">
    <property type="protein sequence ID" value="PRQ18030"/>
    <property type="gene ID" value="RchiOBHm_Chr7g0201431"/>
</dbReference>
<name>A0A2P6P7Y2_ROSCH</name>
<evidence type="ECO:0000256" key="2">
    <source>
        <dbReference type="ARBA" id="ARBA00022840"/>
    </source>
</evidence>
<comment type="caution">
    <text evidence="3">The sequence shown here is derived from an EMBL/GenBank/DDBJ whole genome shotgun (WGS) entry which is preliminary data.</text>
</comment>
<dbReference type="Pfam" id="PF00012">
    <property type="entry name" value="HSP70"/>
    <property type="match status" value="1"/>
</dbReference>
<accession>A0A2P6P7Y2</accession>
<reference evidence="3 4" key="1">
    <citation type="journal article" date="2018" name="Nat. Genet.">
        <title>The Rosa genome provides new insights in the design of modern roses.</title>
        <authorList>
            <person name="Bendahmane M."/>
        </authorList>
    </citation>
    <scope>NUCLEOTIDE SEQUENCE [LARGE SCALE GENOMIC DNA]</scope>
    <source>
        <strain evidence="4">cv. Old Blush</strain>
    </source>
</reference>
<gene>
    <name evidence="3" type="ORF">RchiOBHm_Chr7g0201431</name>
</gene>
<dbReference type="PANTHER" id="PTHR19375">
    <property type="entry name" value="HEAT SHOCK PROTEIN 70KDA"/>
    <property type="match status" value="1"/>
</dbReference>